<protein>
    <submittedName>
        <fullName evidence="1">Uncharacterized protein</fullName>
    </submittedName>
</protein>
<reference evidence="1" key="1">
    <citation type="submission" date="2020-05" db="EMBL/GenBank/DDBJ databases">
        <authorList>
            <person name="Rincon C."/>
            <person name="Sanders R I."/>
            <person name="Robbins C."/>
            <person name="Chaturvedi A."/>
        </authorList>
    </citation>
    <scope>NUCLEOTIDE SEQUENCE</scope>
    <source>
        <strain evidence="1">CHB12</strain>
    </source>
</reference>
<evidence type="ECO:0000313" key="1">
    <source>
        <dbReference type="EMBL" id="CAB5361751.1"/>
    </source>
</evidence>
<name>A0A916E857_9GLOM</name>
<organism evidence="1 2">
    <name type="scientific">Rhizophagus irregularis</name>
    <dbReference type="NCBI Taxonomy" id="588596"/>
    <lineage>
        <taxon>Eukaryota</taxon>
        <taxon>Fungi</taxon>
        <taxon>Fungi incertae sedis</taxon>
        <taxon>Mucoromycota</taxon>
        <taxon>Glomeromycotina</taxon>
        <taxon>Glomeromycetes</taxon>
        <taxon>Glomerales</taxon>
        <taxon>Glomeraceae</taxon>
        <taxon>Rhizophagus</taxon>
    </lineage>
</organism>
<comment type="caution">
    <text evidence="1">The sequence shown here is derived from an EMBL/GenBank/DDBJ whole genome shotgun (WGS) entry which is preliminary data.</text>
</comment>
<dbReference type="Proteomes" id="UP000684084">
    <property type="component" value="Unassembled WGS sequence"/>
</dbReference>
<dbReference type="OrthoDB" id="2351771at2759"/>
<proteinExistence type="predicted"/>
<dbReference type="VEuPathDB" id="FungiDB:RhiirFUN_008301"/>
<dbReference type="AlphaFoldDB" id="A0A916E857"/>
<sequence>MVLPYILRRFLQVKHLKSNSLLELQENLSVNSKKVVDKLIQCWVIVAKCAKFCFSLSFNSESYETLNILLKQETTLLTRIFPKEFTNLPNLHVNGHLQYHAKSFSTLVNSSVGIKEMVHRTFKGAVPHTNESRYNNHLGCGYFQDNVFRSLLSSWYATSASINDTKEIVETVDSPNDSIYEIRLQVKWKRHEILQNNFEINMSVNGDIHDDLKIAYRDYFNFTEYIHNNKLNYYNYISYKVLDEEVSKIKYLFEHGTEAIEHILTKLKPPIPESTRCRVISRDGEGVVCGGDRDE</sequence>
<gene>
    <name evidence="1" type="ORF">CHRIB12_LOCUS8839</name>
</gene>
<dbReference type="EMBL" id="CAGKOT010000016">
    <property type="protein sequence ID" value="CAB5361751.1"/>
    <property type="molecule type" value="Genomic_DNA"/>
</dbReference>
<accession>A0A916E857</accession>
<evidence type="ECO:0000313" key="2">
    <source>
        <dbReference type="Proteomes" id="UP000684084"/>
    </source>
</evidence>